<accession>A0A517M4C1</accession>
<dbReference type="KEGG" id="ruv:EC9_39080"/>
<feature type="region of interest" description="Disordered" evidence="1">
    <location>
        <begin position="192"/>
        <end position="234"/>
    </location>
</feature>
<dbReference type="GO" id="GO:0004553">
    <property type="term" value="F:hydrolase activity, hydrolyzing O-glycosyl compounds"/>
    <property type="evidence" value="ECO:0007669"/>
    <property type="project" value="InterPro"/>
</dbReference>
<evidence type="ECO:0000313" key="3">
    <source>
        <dbReference type="Proteomes" id="UP000319557"/>
    </source>
</evidence>
<name>A0A517M4C1_9BACT</name>
<organism evidence="2 3">
    <name type="scientific">Rosistilla ulvae</name>
    <dbReference type="NCBI Taxonomy" id="1930277"/>
    <lineage>
        <taxon>Bacteria</taxon>
        <taxon>Pseudomonadati</taxon>
        <taxon>Planctomycetota</taxon>
        <taxon>Planctomycetia</taxon>
        <taxon>Pirellulales</taxon>
        <taxon>Pirellulaceae</taxon>
        <taxon>Rosistilla</taxon>
    </lineage>
</organism>
<dbReference type="SUPFAM" id="SSF63446">
    <property type="entry name" value="Type I dockerin domain"/>
    <property type="match status" value="1"/>
</dbReference>
<feature type="compositionally biased region" description="Polar residues" evidence="1">
    <location>
        <begin position="219"/>
        <end position="234"/>
    </location>
</feature>
<dbReference type="Pfam" id="PF00404">
    <property type="entry name" value="Dockerin_1"/>
    <property type="match status" value="1"/>
</dbReference>
<dbReference type="Gene3D" id="2.60.40.680">
    <property type="match status" value="1"/>
</dbReference>
<gene>
    <name evidence="2" type="ORF">EC9_39080</name>
</gene>
<dbReference type="Gene3D" id="2.60.40.10">
    <property type="entry name" value="Immunoglobulins"/>
    <property type="match status" value="1"/>
</dbReference>
<dbReference type="Proteomes" id="UP000319557">
    <property type="component" value="Chromosome"/>
</dbReference>
<dbReference type="EMBL" id="CP036261">
    <property type="protein sequence ID" value="QDS89708.1"/>
    <property type="molecule type" value="Genomic_DNA"/>
</dbReference>
<evidence type="ECO:0008006" key="4">
    <source>
        <dbReference type="Google" id="ProtNLM"/>
    </source>
</evidence>
<reference evidence="2 3" key="1">
    <citation type="submission" date="2019-02" db="EMBL/GenBank/DDBJ databases">
        <title>Deep-cultivation of Planctomycetes and their phenomic and genomic characterization uncovers novel biology.</title>
        <authorList>
            <person name="Wiegand S."/>
            <person name="Jogler M."/>
            <person name="Boedeker C."/>
            <person name="Pinto D."/>
            <person name="Vollmers J."/>
            <person name="Rivas-Marin E."/>
            <person name="Kohn T."/>
            <person name="Peeters S.H."/>
            <person name="Heuer A."/>
            <person name="Rast P."/>
            <person name="Oberbeckmann S."/>
            <person name="Bunk B."/>
            <person name="Jeske O."/>
            <person name="Meyerdierks A."/>
            <person name="Storesund J.E."/>
            <person name="Kallscheuer N."/>
            <person name="Luecker S."/>
            <person name="Lage O.M."/>
            <person name="Pohl T."/>
            <person name="Merkel B.J."/>
            <person name="Hornburger P."/>
            <person name="Mueller R.-W."/>
            <person name="Bruemmer F."/>
            <person name="Labrenz M."/>
            <person name="Spormann A.M."/>
            <person name="Op den Camp H."/>
            <person name="Overmann J."/>
            <person name="Amann R."/>
            <person name="Jetten M.S.M."/>
            <person name="Mascher T."/>
            <person name="Medema M.H."/>
            <person name="Devos D.P."/>
            <person name="Kaster A.-K."/>
            <person name="Ovreas L."/>
            <person name="Rohde M."/>
            <person name="Galperin M.Y."/>
            <person name="Jogler C."/>
        </authorList>
    </citation>
    <scope>NUCLEOTIDE SEQUENCE [LARGE SCALE GENOMIC DNA]</scope>
    <source>
        <strain evidence="2 3">EC9</strain>
    </source>
</reference>
<dbReference type="InterPro" id="IPR002105">
    <property type="entry name" value="Dockerin_1_rpt"/>
</dbReference>
<dbReference type="GO" id="GO:0030246">
    <property type="term" value="F:carbohydrate binding"/>
    <property type="evidence" value="ECO:0007669"/>
    <property type="project" value="InterPro"/>
</dbReference>
<dbReference type="InterPro" id="IPR013783">
    <property type="entry name" value="Ig-like_fold"/>
</dbReference>
<dbReference type="InterPro" id="IPR036439">
    <property type="entry name" value="Dockerin_dom_sf"/>
</dbReference>
<proteinExistence type="predicted"/>
<evidence type="ECO:0000256" key="1">
    <source>
        <dbReference type="SAM" id="MobiDB-lite"/>
    </source>
</evidence>
<keyword evidence="3" id="KW-1185">Reference proteome</keyword>
<dbReference type="InterPro" id="IPR008965">
    <property type="entry name" value="CBM2/CBM3_carb-bd_dom_sf"/>
</dbReference>
<dbReference type="Gene3D" id="1.10.1330.10">
    <property type="entry name" value="Dockerin domain"/>
    <property type="match status" value="1"/>
</dbReference>
<dbReference type="SUPFAM" id="SSF49384">
    <property type="entry name" value="Carbohydrate-binding domain"/>
    <property type="match status" value="1"/>
</dbReference>
<dbReference type="GO" id="GO:0000272">
    <property type="term" value="P:polysaccharide catabolic process"/>
    <property type="evidence" value="ECO:0007669"/>
    <property type="project" value="InterPro"/>
</dbReference>
<dbReference type="AlphaFoldDB" id="A0A517M4C1"/>
<sequence>MALVAFDMQILDDVEGQPGAPLTAPLQAGDSFFLEITAMERGQQIDGFVGLALDIMWDPAFVQPLDSPADLLNTITTDLPMFRDGTLQPELGRILNLSGYSDEAGGVGQRISDGEFEHFALLHFEAVTATSNTEFSLLEGFSQTATYPPLGLRHEDHDFDVEMIEIVAADSQTTLPEQGTDTSNALPDVEVASPETNEPTKPDVADPSPTIEATDEITFPTTEESNTTDDVAASTNGTSDVTLSLVSVANGDVQIGDLITIDVQVSESDPDAAGVGGISIDVDWDPSELQLVNSGSITDAITENFPGFQGGSIDTVAGFIDELTGASFESAGIGRAIGDGVAETFVTLTFVALKPTDGSAITVSLGDGGVGLVGDTSGAPIDVADAETNVEIATAALPPLIQISTSGTGGGLEFVAPGNNGVQSTLLRPGSVDSLQYIEIANVGETVLEVYEIQFGVAGLSIAASDLALADGFTVAPGQSQRIAVEFTATQAGSVNESEGIVVVSNAGNRGRYAISATAETTYAADLNLDGRVNIADVVLLDSVFGQTRGDGMYSENHDPNLDGSIDLGDFGLLNAQFGMQQSSESFAVDIDEEDDDPFDSTLDLLALDALANTNGIH</sequence>
<protein>
    <recommendedName>
        <fullName evidence="4">Cohesin domain protein</fullName>
    </recommendedName>
</protein>
<evidence type="ECO:0000313" key="2">
    <source>
        <dbReference type="EMBL" id="QDS89708.1"/>
    </source>
</evidence>